<keyword evidence="1" id="KW-0175">Coiled coil</keyword>
<dbReference type="InterPro" id="IPR027640">
    <property type="entry name" value="Kinesin-like_fam"/>
</dbReference>
<feature type="region of interest" description="Disordered" evidence="2">
    <location>
        <begin position="459"/>
        <end position="491"/>
    </location>
</feature>
<reference evidence="5" key="1">
    <citation type="journal article" date="2023" name="Commun. Biol.">
        <title>Genome analysis of Parmales, the sister group of diatoms, reveals the evolutionary specialization of diatoms from phago-mixotrophs to photoautotrophs.</title>
        <authorList>
            <person name="Ban H."/>
            <person name="Sato S."/>
            <person name="Yoshikawa S."/>
            <person name="Yamada K."/>
            <person name="Nakamura Y."/>
            <person name="Ichinomiya M."/>
            <person name="Sato N."/>
            <person name="Blanc-Mathieu R."/>
            <person name="Endo H."/>
            <person name="Kuwata A."/>
            <person name="Ogata H."/>
        </authorList>
    </citation>
    <scope>NUCLEOTIDE SEQUENCE [LARGE SCALE GENOMIC DNA]</scope>
    <source>
        <strain evidence="5">NIES 3699</strain>
    </source>
</reference>
<dbReference type="PROSITE" id="PS50003">
    <property type="entry name" value="PH_DOMAIN"/>
    <property type="match status" value="1"/>
</dbReference>
<dbReference type="GO" id="GO:0008017">
    <property type="term" value="F:microtubule binding"/>
    <property type="evidence" value="ECO:0007669"/>
    <property type="project" value="InterPro"/>
</dbReference>
<dbReference type="InterPro" id="IPR011993">
    <property type="entry name" value="PH-like_dom_sf"/>
</dbReference>
<dbReference type="Proteomes" id="UP001165160">
    <property type="component" value="Unassembled WGS sequence"/>
</dbReference>
<dbReference type="GO" id="GO:0005524">
    <property type="term" value="F:ATP binding"/>
    <property type="evidence" value="ECO:0007669"/>
    <property type="project" value="InterPro"/>
</dbReference>
<dbReference type="Gene3D" id="2.30.29.30">
    <property type="entry name" value="Pleckstrin-homology domain (PH domain)/Phosphotyrosine-binding domain (PTB)"/>
    <property type="match status" value="1"/>
</dbReference>
<dbReference type="GO" id="GO:0016887">
    <property type="term" value="F:ATP hydrolysis activity"/>
    <property type="evidence" value="ECO:0007669"/>
    <property type="project" value="TreeGrafter"/>
</dbReference>
<feature type="coiled-coil region" evidence="1">
    <location>
        <begin position="1009"/>
        <end position="1064"/>
    </location>
</feature>
<dbReference type="GO" id="GO:0005871">
    <property type="term" value="C:kinesin complex"/>
    <property type="evidence" value="ECO:0007669"/>
    <property type="project" value="TreeGrafter"/>
</dbReference>
<dbReference type="Gene3D" id="3.40.850.10">
    <property type="entry name" value="Kinesin motor domain"/>
    <property type="match status" value="1"/>
</dbReference>
<evidence type="ECO:0000313" key="4">
    <source>
        <dbReference type="EMBL" id="GMH91894.1"/>
    </source>
</evidence>
<gene>
    <name evidence="4" type="ORF">TrVE_jg12292</name>
</gene>
<dbReference type="SUPFAM" id="SSF52540">
    <property type="entry name" value="P-loop containing nucleoside triphosphate hydrolases"/>
    <property type="match status" value="1"/>
</dbReference>
<dbReference type="GO" id="GO:0007018">
    <property type="term" value="P:microtubule-based movement"/>
    <property type="evidence" value="ECO:0007669"/>
    <property type="project" value="InterPro"/>
</dbReference>
<dbReference type="InterPro" id="IPR027417">
    <property type="entry name" value="P-loop_NTPase"/>
</dbReference>
<dbReference type="InterPro" id="IPR001849">
    <property type="entry name" value="PH_domain"/>
</dbReference>
<dbReference type="CDD" id="cd00821">
    <property type="entry name" value="PH"/>
    <property type="match status" value="1"/>
</dbReference>
<feature type="coiled-coil region" evidence="1">
    <location>
        <begin position="943"/>
        <end position="977"/>
    </location>
</feature>
<dbReference type="SMART" id="SM00233">
    <property type="entry name" value="PH"/>
    <property type="match status" value="1"/>
</dbReference>
<protein>
    <recommendedName>
        <fullName evidence="3">PH domain-containing protein</fullName>
    </recommendedName>
</protein>
<feature type="compositionally biased region" description="Basic and acidic residues" evidence="2">
    <location>
        <begin position="479"/>
        <end position="490"/>
    </location>
</feature>
<dbReference type="SUPFAM" id="SSF50729">
    <property type="entry name" value="PH domain-like"/>
    <property type="match status" value="1"/>
</dbReference>
<dbReference type="GO" id="GO:0003777">
    <property type="term" value="F:microtubule motor activity"/>
    <property type="evidence" value="ECO:0007669"/>
    <property type="project" value="InterPro"/>
</dbReference>
<evidence type="ECO:0000256" key="1">
    <source>
        <dbReference type="SAM" id="Coils"/>
    </source>
</evidence>
<dbReference type="AlphaFoldDB" id="A0A9W7ET81"/>
<organism evidence="4 5">
    <name type="scientific">Triparma verrucosa</name>
    <dbReference type="NCBI Taxonomy" id="1606542"/>
    <lineage>
        <taxon>Eukaryota</taxon>
        <taxon>Sar</taxon>
        <taxon>Stramenopiles</taxon>
        <taxon>Ochrophyta</taxon>
        <taxon>Bolidophyceae</taxon>
        <taxon>Parmales</taxon>
        <taxon>Triparmaceae</taxon>
        <taxon>Triparma</taxon>
    </lineage>
</organism>
<keyword evidence="5" id="KW-1185">Reference proteome</keyword>
<accession>A0A9W7ET81</accession>
<evidence type="ECO:0000313" key="5">
    <source>
        <dbReference type="Proteomes" id="UP001165160"/>
    </source>
</evidence>
<evidence type="ECO:0000259" key="3">
    <source>
        <dbReference type="PROSITE" id="PS50003"/>
    </source>
</evidence>
<feature type="domain" description="PH" evidence="3">
    <location>
        <begin position="515"/>
        <end position="613"/>
    </location>
</feature>
<name>A0A9W7ET81_9STRA</name>
<feature type="region of interest" description="Disordered" evidence="2">
    <location>
        <begin position="386"/>
        <end position="410"/>
    </location>
</feature>
<dbReference type="Pfam" id="PF00169">
    <property type="entry name" value="PH"/>
    <property type="match status" value="1"/>
</dbReference>
<feature type="compositionally biased region" description="Low complexity" evidence="2">
    <location>
        <begin position="796"/>
        <end position="805"/>
    </location>
</feature>
<proteinExistence type="predicted"/>
<feature type="region of interest" description="Disordered" evidence="2">
    <location>
        <begin position="1077"/>
        <end position="1096"/>
    </location>
</feature>
<feature type="coiled-coil region" evidence="1">
    <location>
        <begin position="827"/>
        <end position="879"/>
    </location>
</feature>
<feature type="compositionally biased region" description="Low complexity" evidence="2">
    <location>
        <begin position="774"/>
        <end position="788"/>
    </location>
</feature>
<evidence type="ECO:0000256" key="2">
    <source>
        <dbReference type="SAM" id="MobiDB-lite"/>
    </source>
</evidence>
<dbReference type="InterPro" id="IPR036961">
    <property type="entry name" value="Kinesin_motor_dom_sf"/>
</dbReference>
<dbReference type="InterPro" id="IPR001752">
    <property type="entry name" value="Kinesin_motor_dom"/>
</dbReference>
<feature type="compositionally biased region" description="Gly residues" evidence="2">
    <location>
        <begin position="1083"/>
        <end position="1096"/>
    </location>
</feature>
<feature type="compositionally biased region" description="Acidic residues" evidence="2">
    <location>
        <begin position="631"/>
        <end position="646"/>
    </location>
</feature>
<dbReference type="EMBL" id="BRXX01000121">
    <property type="protein sequence ID" value="GMH91894.1"/>
    <property type="molecule type" value="Genomic_DNA"/>
</dbReference>
<comment type="caution">
    <text evidence="4">The sequence shown here is derived from an EMBL/GenBank/DDBJ whole genome shotgun (WGS) entry which is preliminary data.</text>
</comment>
<feature type="region of interest" description="Disordered" evidence="2">
    <location>
        <begin position="623"/>
        <end position="652"/>
    </location>
</feature>
<feature type="region of interest" description="Disordered" evidence="2">
    <location>
        <begin position="676"/>
        <end position="706"/>
    </location>
</feature>
<feature type="region of interest" description="Disordered" evidence="2">
    <location>
        <begin position="733"/>
        <end position="806"/>
    </location>
</feature>
<sequence length="1180" mass="127267">MQPHSFRTAPYSSSILSMADELNELGGFGTTSTARLSSSTSVAITLQPQGMKRRQVKGDSTITKQEKSGGSTYVTLSVLGGSENTVKVQETASNMADLVDATIPVSTDWLLDDFNGTLLSFGCDESNIRSQASALKLAHEALRAIYDKKDIGEGQAMEYELYLSAWEVGSDGKEVICDLVDVLIGGGGGSRKAGDGMSFKAMHIPTLKHAASLLSNLPNLITSSPNQSHVFVRVISKSIKFNVTSAMHFVDIVSASKGKEVVGKKKKSKKGMREGTSLQRQHHSLSKVINGLVEASTGGSPSSVLLAASRESKLTQLLTPLLAGNNRTWFLGHLSKSAASSQECAETLKTLGIASNVMSGCIKNVNNGDNYGDRGGVEYIEAVNFGDDGEEKNGSGSGSGEGGDISDDSIDEGDKWLNEFKIRREAIVNSPIKKSPVKEKPKEEVAEKVVEKVKVVAGEGEGEGEGGDNRRRSYALTGGKKEGGGKDGKGLMKRQSTLIVGEGGVGGGGGGGEGALDREGWLWKKGQKRHNWKQRYFCIEGPLLVYYKEEAKNTKLGSVDLRGAKVDVVKHAKNDFAFDLTVPIDNGVVVRHLHADSEIDRIRWLLNLEAVLAEQLENVGLGWEGAGQWSEGEEEEEEAEEEEAEEVGGGASFSLTNALDSLMDDTDAEGDRATQMVNNTSNKAEDLGTLGDLGDLGGDEDEPSVPTLEHLASSEDFGVLSGNKKVNLFAADDKSDGSSMLSSVGGEGDSRVGELPMTTEYPSTSSGGGGVGSGMHSKSQSQSQSQSHSHSHSHSHSQYSQPSLSVPASSIAPELLQSNYDTLLSMLREERRIRNKMNDKIANMEHTLLETSTAYQIEVDDLKMKNAEIMRKFNKLGRESAYKEVFMQFEEEIKKTAGREADLQEKNVALEMEIFRMKRGGGGGGASGRGKAVGGGALEQRPMQFQDGLMKQLTRRNKELEAELKKARAENSTLKQQGRLLHVSKTQNQHHQSSMLKLDSDLKIHKQKIHGLNLRKADLEAGLMQAEREAAMWRQAHATLEGDNARMQNELTKATADVMKYKHAAKNNNLIQRFLDKHAPKPAGGGRGGVGGGAGRGESLHAAVQSLASEVRRTCPALMSSVAAVANKIEDEVNLGRIRERDLMHSMVELLDENVENIEGGVQGFRERKIAVAQRVMLGK</sequence>
<dbReference type="PANTHER" id="PTHR24115:SF1016">
    <property type="entry name" value="KINESIN FAMILY MEMBER 19A"/>
    <property type="match status" value="1"/>
</dbReference>
<dbReference type="GO" id="GO:0005874">
    <property type="term" value="C:microtubule"/>
    <property type="evidence" value="ECO:0007669"/>
    <property type="project" value="TreeGrafter"/>
</dbReference>
<dbReference type="PANTHER" id="PTHR24115">
    <property type="entry name" value="KINESIN-RELATED"/>
    <property type="match status" value="1"/>
</dbReference>
<dbReference type="Pfam" id="PF00225">
    <property type="entry name" value="Kinesin"/>
    <property type="match status" value="1"/>
</dbReference>